<dbReference type="InterPro" id="IPR039537">
    <property type="entry name" value="Retrotran_Ty1/copia-like"/>
</dbReference>
<evidence type="ECO:0000313" key="3">
    <source>
        <dbReference type="Proteomes" id="UP001172457"/>
    </source>
</evidence>
<comment type="caution">
    <text evidence="2">The sequence shown here is derived from an EMBL/GenBank/DDBJ whole genome shotgun (WGS) entry which is preliminary data.</text>
</comment>
<gene>
    <name evidence="2" type="ORF">OSB04_031718</name>
</gene>
<evidence type="ECO:0000259" key="1">
    <source>
        <dbReference type="PROSITE" id="PS50994"/>
    </source>
</evidence>
<dbReference type="EMBL" id="JARYMX010000008">
    <property type="protein sequence ID" value="KAJ9538985.1"/>
    <property type="molecule type" value="Genomic_DNA"/>
</dbReference>
<dbReference type="InterPro" id="IPR012337">
    <property type="entry name" value="RNaseH-like_sf"/>
</dbReference>
<dbReference type="InterPro" id="IPR036397">
    <property type="entry name" value="RNaseH_sf"/>
</dbReference>
<dbReference type="PROSITE" id="PS50994">
    <property type="entry name" value="INTEGRASE"/>
    <property type="match status" value="1"/>
</dbReference>
<dbReference type="InterPro" id="IPR001584">
    <property type="entry name" value="Integrase_cat-core"/>
</dbReference>
<dbReference type="Pfam" id="PF00665">
    <property type="entry name" value="rve"/>
    <property type="match status" value="1"/>
</dbReference>
<accession>A0AA38W505</accession>
<feature type="domain" description="Integrase catalytic" evidence="1">
    <location>
        <begin position="103"/>
        <end position="278"/>
    </location>
</feature>
<dbReference type="Gene3D" id="3.30.420.10">
    <property type="entry name" value="Ribonuclease H-like superfamily/Ribonuclease H"/>
    <property type="match status" value="1"/>
</dbReference>
<sequence length="290" mass="32739">MRIGNNPWENYSKAYLLLEAVKISNLQEEEIVGAISLVDLDNVVAAVAKEEVAFCAEEEEDAFCVTVTPPHADRAGCRIRIKDEILRISRGRCVERKQTRVSFGVGKQNTKGILDYVHTDVWGPSSTPSLSRGKYFVSFIDDFSHNLWVYVLKLKSNVFETFKTWLAQVEVETGKKLKVLRSDNSGEFTCGNFKDFYSSKGIHRHYTTPGDPQSNGVAEQINRTLLEKDKFDPRAIKGSLLEYTDDQLKFTLHIGQEEPLDIKEALASTHSSKWLGAMKEEIEALLKNST</sequence>
<organism evidence="2 3">
    <name type="scientific">Centaurea solstitialis</name>
    <name type="common">yellow star-thistle</name>
    <dbReference type="NCBI Taxonomy" id="347529"/>
    <lineage>
        <taxon>Eukaryota</taxon>
        <taxon>Viridiplantae</taxon>
        <taxon>Streptophyta</taxon>
        <taxon>Embryophyta</taxon>
        <taxon>Tracheophyta</taxon>
        <taxon>Spermatophyta</taxon>
        <taxon>Magnoliopsida</taxon>
        <taxon>eudicotyledons</taxon>
        <taxon>Gunneridae</taxon>
        <taxon>Pentapetalae</taxon>
        <taxon>asterids</taxon>
        <taxon>campanulids</taxon>
        <taxon>Asterales</taxon>
        <taxon>Asteraceae</taxon>
        <taxon>Carduoideae</taxon>
        <taxon>Cardueae</taxon>
        <taxon>Centaureinae</taxon>
        <taxon>Centaurea</taxon>
    </lineage>
</organism>
<evidence type="ECO:0000313" key="2">
    <source>
        <dbReference type="EMBL" id="KAJ9538985.1"/>
    </source>
</evidence>
<name>A0AA38W505_9ASTR</name>
<dbReference type="Proteomes" id="UP001172457">
    <property type="component" value="Chromosome 8"/>
</dbReference>
<dbReference type="GO" id="GO:0015074">
    <property type="term" value="P:DNA integration"/>
    <property type="evidence" value="ECO:0007669"/>
    <property type="project" value="InterPro"/>
</dbReference>
<proteinExistence type="predicted"/>
<keyword evidence="3" id="KW-1185">Reference proteome</keyword>
<dbReference type="AlphaFoldDB" id="A0AA38W505"/>
<dbReference type="PANTHER" id="PTHR42648:SF28">
    <property type="entry name" value="TRANSPOSON-ENCODED PROTEIN WITH RIBONUCLEASE H-LIKE AND RETROVIRUS ZINC FINGER-LIKE DOMAINS"/>
    <property type="match status" value="1"/>
</dbReference>
<dbReference type="GO" id="GO:0003676">
    <property type="term" value="F:nucleic acid binding"/>
    <property type="evidence" value="ECO:0007669"/>
    <property type="project" value="InterPro"/>
</dbReference>
<dbReference type="SUPFAM" id="SSF53098">
    <property type="entry name" value="Ribonuclease H-like"/>
    <property type="match status" value="1"/>
</dbReference>
<dbReference type="PANTHER" id="PTHR42648">
    <property type="entry name" value="TRANSPOSASE, PUTATIVE-RELATED"/>
    <property type="match status" value="1"/>
</dbReference>
<reference evidence="2" key="1">
    <citation type="submission" date="2023-03" db="EMBL/GenBank/DDBJ databases">
        <title>Chromosome-scale reference genome and RAD-based genetic map of yellow starthistle (Centaurea solstitialis) reveal putative structural variation and QTLs associated with invader traits.</title>
        <authorList>
            <person name="Reatini B."/>
            <person name="Cang F.A."/>
            <person name="Jiang Q."/>
            <person name="Mckibben M.T.W."/>
            <person name="Barker M.S."/>
            <person name="Rieseberg L.H."/>
            <person name="Dlugosch K.M."/>
        </authorList>
    </citation>
    <scope>NUCLEOTIDE SEQUENCE</scope>
    <source>
        <strain evidence="2">CAN-66</strain>
        <tissue evidence="2">Leaf</tissue>
    </source>
</reference>
<protein>
    <recommendedName>
        <fullName evidence="1">Integrase catalytic domain-containing protein</fullName>
    </recommendedName>
</protein>